<evidence type="ECO:0000313" key="3">
    <source>
        <dbReference type="Proteomes" id="UP000299102"/>
    </source>
</evidence>
<comment type="caution">
    <text evidence="2">The sequence shown here is derived from an EMBL/GenBank/DDBJ whole genome shotgun (WGS) entry which is preliminary data.</text>
</comment>
<dbReference type="AlphaFoldDB" id="A0A4C1SQ48"/>
<feature type="domain" description="Ubiquitin-activating enzyme E1 C-terminal" evidence="1">
    <location>
        <begin position="1"/>
        <end position="63"/>
    </location>
</feature>
<evidence type="ECO:0000313" key="2">
    <source>
        <dbReference type="EMBL" id="GBP03358.1"/>
    </source>
</evidence>
<dbReference type="Gene3D" id="3.10.290.60">
    <property type="entry name" value="Ubiquitin-activating enzyme E1, UFD domain"/>
    <property type="match status" value="1"/>
</dbReference>
<dbReference type="STRING" id="151549.A0A4C1SQ48"/>
<dbReference type="InterPro" id="IPR038252">
    <property type="entry name" value="UBA_E1_C_sf"/>
</dbReference>
<name>A0A4C1SQ48_EUMVA</name>
<dbReference type="OrthoDB" id="10252231at2759"/>
<dbReference type="Proteomes" id="UP000299102">
    <property type="component" value="Unassembled WGS sequence"/>
</dbReference>
<proteinExistence type="predicted"/>
<organism evidence="2 3">
    <name type="scientific">Eumeta variegata</name>
    <name type="common">Bagworm moth</name>
    <name type="synonym">Eumeta japonica</name>
    <dbReference type="NCBI Taxonomy" id="151549"/>
    <lineage>
        <taxon>Eukaryota</taxon>
        <taxon>Metazoa</taxon>
        <taxon>Ecdysozoa</taxon>
        <taxon>Arthropoda</taxon>
        <taxon>Hexapoda</taxon>
        <taxon>Insecta</taxon>
        <taxon>Pterygota</taxon>
        <taxon>Neoptera</taxon>
        <taxon>Endopterygota</taxon>
        <taxon>Lepidoptera</taxon>
        <taxon>Glossata</taxon>
        <taxon>Ditrysia</taxon>
        <taxon>Tineoidea</taxon>
        <taxon>Psychidae</taxon>
        <taxon>Oiketicinae</taxon>
        <taxon>Eumeta</taxon>
    </lineage>
</organism>
<dbReference type="InterPro" id="IPR018965">
    <property type="entry name" value="Ub-activating_enz_E1_C"/>
</dbReference>
<protein>
    <submittedName>
        <fullName evidence="2">Ubiquitin-like modifier-activating enzyme 1</fullName>
    </submittedName>
</protein>
<gene>
    <name evidence="2" type="primary">UBA1</name>
    <name evidence="2" type="ORF">EVAR_91776_1</name>
</gene>
<evidence type="ECO:0000259" key="1">
    <source>
        <dbReference type="Pfam" id="PF09358"/>
    </source>
</evidence>
<sequence>MLSQGVCMLYSFFMPKIKQERLHLPMSEVVAKVSKKVGATRTRARVRAVLQRRDGNDVEVPYVRYTLPNRRASGCCPRGAPTSPSILYGRPRRCRAPVDGATVTCICACWAIIRVSYYLPQFIYFL</sequence>
<dbReference type="Pfam" id="PF09358">
    <property type="entry name" value="E1_UFD"/>
    <property type="match status" value="1"/>
</dbReference>
<keyword evidence="3" id="KW-1185">Reference proteome</keyword>
<dbReference type="EMBL" id="BGZK01003650">
    <property type="protein sequence ID" value="GBP03358.1"/>
    <property type="molecule type" value="Genomic_DNA"/>
</dbReference>
<accession>A0A4C1SQ48</accession>
<reference evidence="2 3" key="1">
    <citation type="journal article" date="2019" name="Commun. Biol.">
        <title>The bagworm genome reveals a unique fibroin gene that provides high tensile strength.</title>
        <authorList>
            <person name="Kono N."/>
            <person name="Nakamura H."/>
            <person name="Ohtoshi R."/>
            <person name="Tomita M."/>
            <person name="Numata K."/>
            <person name="Arakawa K."/>
        </authorList>
    </citation>
    <scope>NUCLEOTIDE SEQUENCE [LARGE SCALE GENOMIC DNA]</scope>
</reference>